<dbReference type="OrthoDB" id="415023at2759"/>
<dbReference type="InterPro" id="IPR038765">
    <property type="entry name" value="Papain-like_cys_pep_sf"/>
</dbReference>
<evidence type="ECO:0000259" key="1">
    <source>
        <dbReference type="PROSITE" id="PS50802"/>
    </source>
</evidence>
<dbReference type="InterPro" id="IPR003323">
    <property type="entry name" value="OTU_dom"/>
</dbReference>
<accession>A0A8J5X818</accession>
<dbReference type="InterPro" id="IPR050704">
    <property type="entry name" value="Peptidase_C85-like"/>
</dbReference>
<gene>
    <name evidence="2" type="ORF">KFE25_013136</name>
</gene>
<dbReference type="SUPFAM" id="SSF54001">
    <property type="entry name" value="Cysteine proteinases"/>
    <property type="match status" value="1"/>
</dbReference>
<dbReference type="Proteomes" id="UP000751190">
    <property type="component" value="Unassembled WGS sequence"/>
</dbReference>
<dbReference type="GO" id="GO:0016579">
    <property type="term" value="P:protein deubiquitination"/>
    <property type="evidence" value="ECO:0007669"/>
    <property type="project" value="TreeGrafter"/>
</dbReference>
<dbReference type="GO" id="GO:0004843">
    <property type="term" value="F:cysteine-type deubiquitinase activity"/>
    <property type="evidence" value="ECO:0007669"/>
    <property type="project" value="TreeGrafter"/>
</dbReference>
<name>A0A8J5X818_DIALT</name>
<dbReference type="EMBL" id="JAGTXO010000032">
    <property type="protein sequence ID" value="KAG8460486.1"/>
    <property type="molecule type" value="Genomic_DNA"/>
</dbReference>
<feature type="domain" description="OTU" evidence="1">
    <location>
        <begin position="77"/>
        <end position="212"/>
    </location>
</feature>
<comment type="caution">
    <text evidence="2">The sequence shown here is derived from an EMBL/GenBank/DDBJ whole genome shotgun (WGS) entry which is preliminary data.</text>
</comment>
<dbReference type="Gene3D" id="3.90.70.80">
    <property type="match status" value="1"/>
</dbReference>
<dbReference type="AlphaFoldDB" id="A0A8J5X818"/>
<dbReference type="PROSITE" id="PS50802">
    <property type="entry name" value="OTU"/>
    <property type="match status" value="1"/>
</dbReference>
<dbReference type="Pfam" id="PF02338">
    <property type="entry name" value="OTU"/>
    <property type="match status" value="1"/>
</dbReference>
<reference evidence="2" key="1">
    <citation type="submission" date="2021-05" db="EMBL/GenBank/DDBJ databases">
        <title>The genome of the haptophyte Pavlova lutheri (Diacronema luteri, Pavlovales) - a model for lipid biosynthesis in eukaryotic algae.</title>
        <authorList>
            <person name="Hulatt C.J."/>
            <person name="Posewitz M.C."/>
        </authorList>
    </citation>
    <scope>NUCLEOTIDE SEQUENCE</scope>
    <source>
        <strain evidence="2">NIVA-4/92</strain>
    </source>
</reference>
<protein>
    <recommendedName>
        <fullName evidence="1">OTU domain-containing protein</fullName>
    </recommendedName>
</protein>
<evidence type="ECO:0000313" key="3">
    <source>
        <dbReference type="Proteomes" id="UP000751190"/>
    </source>
</evidence>
<sequence>MLNQAALARARAAREGRGAPPIDAAVASRAACALESQFAVRRSEITPRLNPPAEQLAATPRTQDRARLVERLAQFGLQERQVTDDASCQFRAISDQLYGTEEHHDLVRAMAVEQLLTAPEQYVEFVLGRGDTTSYDDYVQRMSLADQLGDHVTLQALADYLGIELFLVSSSEDDGLQRVAPAAVAPEGLVDFGHAPLWLTTWANVHYKSVAM</sequence>
<dbReference type="PANTHER" id="PTHR12419:SF111">
    <property type="entry name" value="OVARIAN TUMOR DOMAIN-CONTAINING DEUBIQUITINATING ENZYME 9"/>
    <property type="match status" value="1"/>
</dbReference>
<evidence type="ECO:0000313" key="2">
    <source>
        <dbReference type="EMBL" id="KAG8460486.1"/>
    </source>
</evidence>
<keyword evidence="3" id="KW-1185">Reference proteome</keyword>
<dbReference type="PANTHER" id="PTHR12419">
    <property type="entry name" value="OTU DOMAIN CONTAINING PROTEIN"/>
    <property type="match status" value="1"/>
</dbReference>
<proteinExistence type="predicted"/>
<organism evidence="2 3">
    <name type="scientific">Diacronema lutheri</name>
    <name type="common">Unicellular marine alga</name>
    <name type="synonym">Monochrysis lutheri</name>
    <dbReference type="NCBI Taxonomy" id="2081491"/>
    <lineage>
        <taxon>Eukaryota</taxon>
        <taxon>Haptista</taxon>
        <taxon>Haptophyta</taxon>
        <taxon>Pavlovophyceae</taxon>
        <taxon>Pavlovales</taxon>
        <taxon>Pavlovaceae</taxon>
        <taxon>Diacronema</taxon>
    </lineage>
</organism>